<dbReference type="OrthoDB" id="2418900at2759"/>
<gene>
    <name evidence="2" type="ORF">BN946_scf184461.g3</name>
</gene>
<dbReference type="EMBL" id="CCBP010000223">
    <property type="protein sequence ID" value="CDO74891.1"/>
    <property type="molecule type" value="Genomic_DNA"/>
</dbReference>
<reference evidence="2" key="1">
    <citation type="submission" date="2014-01" db="EMBL/GenBank/DDBJ databases">
        <title>The genome of the white-rot fungus Pycnoporus cinnabarinus: a basidiomycete model with a versatile arsenal for lignocellulosic biomass breakdown.</title>
        <authorList>
            <person name="Levasseur A."/>
            <person name="Lomascolo A."/>
            <person name="Ruiz-Duenas F.J."/>
            <person name="Uzan E."/>
            <person name="Piumi F."/>
            <person name="Kues U."/>
            <person name="Ram A.F.J."/>
            <person name="Murat C."/>
            <person name="Haon M."/>
            <person name="Benoit I."/>
            <person name="Arfi Y."/>
            <person name="Chevret D."/>
            <person name="Drula E."/>
            <person name="Kwon M.J."/>
            <person name="Gouret P."/>
            <person name="Lesage-Meessen L."/>
            <person name="Lombard V."/>
            <person name="Mariette J."/>
            <person name="Noirot C."/>
            <person name="Park J."/>
            <person name="Patyshakuliyeva A."/>
            <person name="Wieneger R.A.B."/>
            <person name="Wosten H.A.B."/>
            <person name="Martin F."/>
            <person name="Coutinho P.M."/>
            <person name="de Vries R."/>
            <person name="Martinez A.T."/>
            <person name="Klopp C."/>
            <person name="Pontarotti P."/>
            <person name="Henrissat B."/>
            <person name="Record E."/>
        </authorList>
    </citation>
    <scope>NUCLEOTIDE SEQUENCE [LARGE SCALE GENOMIC DNA]</scope>
    <source>
        <strain evidence="2">BRFM137</strain>
    </source>
</reference>
<accession>A0A060SL50</accession>
<dbReference type="AlphaFoldDB" id="A0A060SL50"/>
<protein>
    <submittedName>
        <fullName evidence="2">Uncharacterized protein</fullName>
    </submittedName>
</protein>
<comment type="caution">
    <text evidence="2">The sequence shown here is derived from an EMBL/GenBank/DDBJ whole genome shotgun (WGS) entry which is preliminary data.</text>
</comment>
<dbReference type="Proteomes" id="UP000029665">
    <property type="component" value="Unassembled WGS sequence"/>
</dbReference>
<feature type="region of interest" description="Disordered" evidence="1">
    <location>
        <begin position="638"/>
        <end position="684"/>
    </location>
</feature>
<dbReference type="HOGENOM" id="CLU_006344_4_2_1"/>
<evidence type="ECO:0000313" key="3">
    <source>
        <dbReference type="Proteomes" id="UP000029665"/>
    </source>
</evidence>
<feature type="compositionally biased region" description="Acidic residues" evidence="1">
    <location>
        <begin position="648"/>
        <end position="671"/>
    </location>
</feature>
<dbReference type="STRING" id="5643.A0A060SL50"/>
<sequence>MDVIEKAALQLQALIGRDGLGGALHSEDVDGGEDGREVANPEGLAGHTSKRRCVIIEEIEDEDYALKEPWVIESYEQSATEPFRFGVMHFENLFTEQEAMQQSPYAPFKDEEEWGLARWLFRQTTQTGADEFLKLPINRTRPSFKNKKVLFKKIDQLPAGSKWHFDVLTVEGNVEGPNGQPLFEELELWRRCPVDTVRELIDNPAFRAYMAYAAVKMKRDGVHFYSEMNTADWWGEVQIELPEGACIAPVILASDKTTLTVLRGDKTTWPVYLTIGNIDKSVRRKPSAHAVLLIGYIPVSKLHCFSKAAHSEAGYRLFHTCMAKILQPLIEAAKSGIDMICTDGVVRRVYPILAAYLADHPEQCLVACCKENRCLWCVVPWKQRGNNRRFPLRKHTQTAEILRRTGDDDEPPSEYTKLGLRPVYEPFWADLPHCDIFASITPDILHQLHKGVIKDHLLNWVEKIVGKSALDERFCEMSRAHGLRHFSRGILVLSQWTGGEAKEIEKVLLGILVGQVSSRVLKAIRALLDFTYYAQYETHSDKTLRQMRQALDTFHHNKSALIELGVWEHFNIPKLHSLIHYVDAIVCLGCLDGVNTENSECLHIDYVKKAYRRQEALKRRQAYLAWYTGLLEAELKGQVAHETSRDKDEEEDSWAEDEDDGSKDSEGESDDVAVVGEDQPDDENVKALRQLVNSNVARAYHVPLMPTACPVSLATLTPSYGAPDFQLKLNEFLRDYRPGTPPATERSTFDLYHSLSLLLPPSIHISNEKRICRLRAVPAVPRVNDKKAVAARFDLAQPRMPTSAAAALTASPAPASGVDPSSVPNFGVVAGMDPNGTGNCIGINTIKIPCSCPPLRDHIRKNLF</sequence>
<proteinExistence type="predicted"/>
<dbReference type="InterPro" id="IPR041078">
    <property type="entry name" value="Plavaka"/>
</dbReference>
<organism evidence="2 3">
    <name type="scientific">Pycnoporus cinnabarinus</name>
    <name type="common">Cinnabar-red polypore</name>
    <name type="synonym">Trametes cinnabarina</name>
    <dbReference type="NCBI Taxonomy" id="5643"/>
    <lineage>
        <taxon>Eukaryota</taxon>
        <taxon>Fungi</taxon>
        <taxon>Dikarya</taxon>
        <taxon>Basidiomycota</taxon>
        <taxon>Agaricomycotina</taxon>
        <taxon>Agaricomycetes</taxon>
        <taxon>Polyporales</taxon>
        <taxon>Polyporaceae</taxon>
        <taxon>Trametes</taxon>
    </lineage>
</organism>
<evidence type="ECO:0000256" key="1">
    <source>
        <dbReference type="SAM" id="MobiDB-lite"/>
    </source>
</evidence>
<name>A0A060SL50_PYCCI</name>
<evidence type="ECO:0000313" key="2">
    <source>
        <dbReference type="EMBL" id="CDO74891.1"/>
    </source>
</evidence>
<keyword evidence="3" id="KW-1185">Reference proteome</keyword>
<dbReference type="Pfam" id="PF18759">
    <property type="entry name" value="Plavaka"/>
    <property type="match status" value="1"/>
</dbReference>